<proteinExistence type="predicted"/>
<sequence length="71" mass="7653">MNTDRDACSRPPMLLADSSVGDAVSGRGVAEVRRTRGRASELTCNGHSLSDSPLISAEESSRRDRQTRPLP</sequence>
<name>A0ACC2H2Y1_DALPE</name>
<keyword evidence="2" id="KW-1185">Reference proteome</keyword>
<protein>
    <submittedName>
        <fullName evidence="1">Uncharacterized protein</fullName>
    </submittedName>
</protein>
<reference evidence="1" key="1">
    <citation type="submission" date="2021-05" db="EMBL/GenBank/DDBJ databases">
        <authorList>
            <person name="Pan Q."/>
            <person name="Jouanno E."/>
            <person name="Zahm M."/>
            <person name="Klopp C."/>
            <person name="Cabau C."/>
            <person name="Louis A."/>
            <person name="Berthelot C."/>
            <person name="Parey E."/>
            <person name="Roest Crollius H."/>
            <person name="Montfort J."/>
            <person name="Robinson-Rechavi M."/>
            <person name="Bouchez O."/>
            <person name="Lampietro C."/>
            <person name="Lopez Roques C."/>
            <person name="Donnadieu C."/>
            <person name="Postlethwait J."/>
            <person name="Bobe J."/>
            <person name="Dillon D."/>
            <person name="Chandos A."/>
            <person name="von Hippel F."/>
            <person name="Guiguen Y."/>
        </authorList>
    </citation>
    <scope>NUCLEOTIDE SEQUENCE</scope>
    <source>
        <strain evidence="1">YG-Jan2019</strain>
    </source>
</reference>
<organism evidence="1 2">
    <name type="scientific">Dallia pectoralis</name>
    <name type="common">Alaska blackfish</name>
    <dbReference type="NCBI Taxonomy" id="75939"/>
    <lineage>
        <taxon>Eukaryota</taxon>
        <taxon>Metazoa</taxon>
        <taxon>Chordata</taxon>
        <taxon>Craniata</taxon>
        <taxon>Vertebrata</taxon>
        <taxon>Euteleostomi</taxon>
        <taxon>Actinopterygii</taxon>
        <taxon>Neopterygii</taxon>
        <taxon>Teleostei</taxon>
        <taxon>Protacanthopterygii</taxon>
        <taxon>Esociformes</taxon>
        <taxon>Umbridae</taxon>
        <taxon>Dallia</taxon>
    </lineage>
</organism>
<accession>A0ACC2H2Y1</accession>
<evidence type="ECO:0000313" key="1">
    <source>
        <dbReference type="EMBL" id="KAJ8010246.1"/>
    </source>
</evidence>
<gene>
    <name evidence="1" type="ORF">DPEC_G00073010</name>
</gene>
<dbReference type="Proteomes" id="UP001157502">
    <property type="component" value="Chromosome 6"/>
</dbReference>
<comment type="caution">
    <text evidence="1">The sequence shown here is derived from an EMBL/GenBank/DDBJ whole genome shotgun (WGS) entry which is preliminary data.</text>
</comment>
<evidence type="ECO:0000313" key="2">
    <source>
        <dbReference type="Proteomes" id="UP001157502"/>
    </source>
</evidence>
<dbReference type="EMBL" id="CM055733">
    <property type="protein sequence ID" value="KAJ8010246.1"/>
    <property type="molecule type" value="Genomic_DNA"/>
</dbReference>